<feature type="region of interest" description="Disordered" evidence="1">
    <location>
        <begin position="60"/>
        <end position="137"/>
    </location>
</feature>
<feature type="compositionally biased region" description="Low complexity" evidence="1">
    <location>
        <begin position="28"/>
        <end position="38"/>
    </location>
</feature>
<protein>
    <submittedName>
        <fullName evidence="3">LigA</fullName>
    </submittedName>
</protein>
<reference evidence="3" key="1">
    <citation type="submission" date="2017-02" db="UniProtKB">
        <authorList>
            <consortium name="WormBaseParasite"/>
        </authorList>
    </citation>
    <scope>IDENTIFICATION</scope>
</reference>
<dbReference type="Proteomes" id="UP000038045">
    <property type="component" value="Unplaced"/>
</dbReference>
<dbReference type="AlphaFoldDB" id="A0A0N4ZK87"/>
<keyword evidence="2" id="KW-1185">Reference proteome</keyword>
<sequence>MAGYGIRSFEPDRAAADRIARRQRWHRAPAQAAADAGRVSGAGPPRFFRVRACLHGRVRHPQLSHRSKPEPDRQGVWAEPFHPRQLPCPGDFRHQRRKDGEKDFRNPRHRHRASRAAQLRRPPARSVAGAPDGVASGNCTAAVDARRARARPAPGRTGRQERRVQVVHRRSGLGVLAVARCWRPARGRHCQAVGSTVAADRTPGARPEHPDRNAGAVHPLLPDRQHAGARSPSGCGTRPGQGALRAV</sequence>
<evidence type="ECO:0000313" key="3">
    <source>
        <dbReference type="WBParaSite" id="PTRK_0000851900.1"/>
    </source>
</evidence>
<evidence type="ECO:0000256" key="1">
    <source>
        <dbReference type="SAM" id="MobiDB-lite"/>
    </source>
</evidence>
<evidence type="ECO:0000313" key="2">
    <source>
        <dbReference type="Proteomes" id="UP000038045"/>
    </source>
</evidence>
<feature type="region of interest" description="Disordered" evidence="1">
    <location>
        <begin position="193"/>
        <end position="247"/>
    </location>
</feature>
<dbReference type="WBParaSite" id="PTRK_0000851900.1">
    <property type="protein sequence ID" value="PTRK_0000851900.1"/>
    <property type="gene ID" value="PTRK_0000851900"/>
</dbReference>
<name>A0A0N4ZK87_PARTI</name>
<organism evidence="2 3">
    <name type="scientific">Parastrongyloides trichosuri</name>
    <name type="common">Possum-specific nematode worm</name>
    <dbReference type="NCBI Taxonomy" id="131310"/>
    <lineage>
        <taxon>Eukaryota</taxon>
        <taxon>Metazoa</taxon>
        <taxon>Ecdysozoa</taxon>
        <taxon>Nematoda</taxon>
        <taxon>Chromadorea</taxon>
        <taxon>Rhabditida</taxon>
        <taxon>Tylenchina</taxon>
        <taxon>Panagrolaimomorpha</taxon>
        <taxon>Strongyloidoidea</taxon>
        <taxon>Strongyloididae</taxon>
        <taxon>Parastrongyloides</taxon>
    </lineage>
</organism>
<proteinExistence type="predicted"/>
<feature type="region of interest" description="Disordered" evidence="1">
    <location>
        <begin position="20"/>
        <end position="42"/>
    </location>
</feature>
<accession>A0A0N4ZK87</accession>